<evidence type="ECO:0000256" key="5">
    <source>
        <dbReference type="ARBA" id="ARBA00024042"/>
    </source>
</evidence>
<evidence type="ECO:0000256" key="2">
    <source>
        <dbReference type="ARBA" id="ARBA00022630"/>
    </source>
</evidence>
<dbReference type="AlphaFoldDB" id="A0A382MIB9"/>
<gene>
    <name evidence="7" type="ORF">METZ01_LOCUS301234</name>
</gene>
<dbReference type="FunFam" id="3.20.20.70:FF:000029">
    <property type="entry name" value="L-lactate dehydrogenase"/>
    <property type="match status" value="1"/>
</dbReference>
<dbReference type="InterPro" id="IPR013785">
    <property type="entry name" value="Aldolase_TIM"/>
</dbReference>
<sequence length="338" mass="36708">MNPVSLFDLEKMAKQVMPHNSWEFVDAASGDEITKRRNRTAFEDITINPNFLIDVGNRDLSVEVLGEKIAFPIMVAPAGGQRAVHPDGEQATARAAGSVGTLYTLPTSSGYSIEEVAEVATGPLWFQIYHFNDLVTELLVTRAKAAGYKAICLTIDTPIGSPKERDVRNDMVRRPGQFWGSLRDRPDLAALREVGIPDMADWSPPGYAGLTWDRLGWLKDLTDLPLIIKGVRTVGDAIQASEHGADAVVVSNHGGRQLDGTRSSIETLPEIASAVGDRLEVFLDSGIRRGLDVLKAIALGARAVLIGRPLFWGLAVNGEAGVRTVLDILRVEFDRAMA</sequence>
<dbReference type="EMBL" id="UINC01093724">
    <property type="protein sequence ID" value="SVC48380.1"/>
    <property type="molecule type" value="Genomic_DNA"/>
</dbReference>
<keyword evidence="2" id="KW-0285">Flavoprotein</keyword>
<dbReference type="Pfam" id="PF01070">
    <property type="entry name" value="FMN_dh"/>
    <property type="match status" value="1"/>
</dbReference>
<dbReference type="GO" id="GO:0016614">
    <property type="term" value="F:oxidoreductase activity, acting on CH-OH group of donors"/>
    <property type="evidence" value="ECO:0007669"/>
    <property type="project" value="UniProtKB-ARBA"/>
</dbReference>
<dbReference type="InterPro" id="IPR000262">
    <property type="entry name" value="FMN-dep_DH"/>
</dbReference>
<feature type="domain" description="FMN hydroxy acid dehydrogenase" evidence="6">
    <location>
        <begin position="1"/>
        <end position="338"/>
    </location>
</feature>
<comment type="cofactor">
    <cofactor evidence="1">
        <name>FMN</name>
        <dbReference type="ChEBI" id="CHEBI:58210"/>
    </cofactor>
</comment>
<evidence type="ECO:0000259" key="6">
    <source>
        <dbReference type="PROSITE" id="PS51349"/>
    </source>
</evidence>
<name>A0A382MIB9_9ZZZZ</name>
<evidence type="ECO:0000256" key="4">
    <source>
        <dbReference type="ARBA" id="ARBA00023002"/>
    </source>
</evidence>
<evidence type="ECO:0000313" key="7">
    <source>
        <dbReference type="EMBL" id="SVC48380.1"/>
    </source>
</evidence>
<dbReference type="PANTHER" id="PTHR10578">
    <property type="entry name" value="S -2-HYDROXY-ACID OXIDASE-RELATED"/>
    <property type="match status" value="1"/>
</dbReference>
<keyword evidence="3" id="KW-0288">FMN</keyword>
<reference evidence="7" key="1">
    <citation type="submission" date="2018-05" db="EMBL/GenBank/DDBJ databases">
        <authorList>
            <person name="Lanie J.A."/>
            <person name="Ng W.-L."/>
            <person name="Kazmierczak K.M."/>
            <person name="Andrzejewski T.M."/>
            <person name="Davidsen T.M."/>
            <person name="Wayne K.J."/>
            <person name="Tettelin H."/>
            <person name="Glass J.I."/>
            <person name="Rusch D."/>
            <person name="Podicherti R."/>
            <person name="Tsui H.-C.T."/>
            <person name="Winkler M.E."/>
        </authorList>
    </citation>
    <scope>NUCLEOTIDE SEQUENCE</scope>
</reference>
<evidence type="ECO:0000256" key="1">
    <source>
        <dbReference type="ARBA" id="ARBA00001917"/>
    </source>
</evidence>
<dbReference type="Gene3D" id="3.20.20.70">
    <property type="entry name" value="Aldolase class I"/>
    <property type="match status" value="1"/>
</dbReference>
<dbReference type="PANTHER" id="PTHR10578:SF107">
    <property type="entry name" value="2-HYDROXYACID OXIDASE 1"/>
    <property type="match status" value="1"/>
</dbReference>
<dbReference type="GO" id="GO:0010181">
    <property type="term" value="F:FMN binding"/>
    <property type="evidence" value="ECO:0007669"/>
    <property type="project" value="InterPro"/>
</dbReference>
<proteinExistence type="inferred from homology"/>
<dbReference type="PIRSF" id="PIRSF000138">
    <property type="entry name" value="Al-hdrx_acd_dh"/>
    <property type="match status" value="1"/>
</dbReference>
<accession>A0A382MIB9</accession>
<organism evidence="7">
    <name type="scientific">marine metagenome</name>
    <dbReference type="NCBI Taxonomy" id="408172"/>
    <lineage>
        <taxon>unclassified sequences</taxon>
        <taxon>metagenomes</taxon>
        <taxon>ecological metagenomes</taxon>
    </lineage>
</organism>
<dbReference type="InterPro" id="IPR008259">
    <property type="entry name" value="FMN_hydac_DH_AS"/>
</dbReference>
<dbReference type="InterPro" id="IPR012133">
    <property type="entry name" value="Alpha-hydoxy_acid_DH_FMN"/>
</dbReference>
<evidence type="ECO:0000256" key="3">
    <source>
        <dbReference type="ARBA" id="ARBA00022643"/>
    </source>
</evidence>
<dbReference type="SUPFAM" id="SSF51395">
    <property type="entry name" value="FMN-linked oxidoreductases"/>
    <property type="match status" value="1"/>
</dbReference>
<protein>
    <recommendedName>
        <fullName evidence="6">FMN hydroxy acid dehydrogenase domain-containing protein</fullName>
    </recommendedName>
</protein>
<comment type="similarity">
    <text evidence="5">Belongs to the FMN-dependent alpha-hydroxy acid dehydrogenase family.</text>
</comment>
<dbReference type="InterPro" id="IPR037396">
    <property type="entry name" value="FMN_HAD"/>
</dbReference>
<dbReference type="PROSITE" id="PS51349">
    <property type="entry name" value="FMN_HYDROXY_ACID_DH_2"/>
    <property type="match status" value="1"/>
</dbReference>
<feature type="non-terminal residue" evidence="7">
    <location>
        <position position="338"/>
    </location>
</feature>
<dbReference type="CDD" id="cd02809">
    <property type="entry name" value="alpha_hydroxyacid_oxid_FMN"/>
    <property type="match status" value="1"/>
</dbReference>
<dbReference type="PROSITE" id="PS00557">
    <property type="entry name" value="FMN_HYDROXY_ACID_DH_1"/>
    <property type="match status" value="1"/>
</dbReference>
<keyword evidence="4" id="KW-0560">Oxidoreductase</keyword>